<evidence type="ECO:0000313" key="2">
    <source>
        <dbReference type="Proteomes" id="UP001519332"/>
    </source>
</evidence>
<organism evidence="1 2">
    <name type="scientific">Kibdelosporangium banguiense</name>
    <dbReference type="NCBI Taxonomy" id="1365924"/>
    <lineage>
        <taxon>Bacteria</taxon>
        <taxon>Bacillati</taxon>
        <taxon>Actinomycetota</taxon>
        <taxon>Actinomycetes</taxon>
        <taxon>Pseudonocardiales</taxon>
        <taxon>Pseudonocardiaceae</taxon>
        <taxon>Kibdelosporangium</taxon>
    </lineage>
</organism>
<comment type="caution">
    <text evidence="1">The sequence shown here is derived from an EMBL/GenBank/DDBJ whole genome shotgun (WGS) entry which is preliminary data.</text>
</comment>
<dbReference type="Proteomes" id="UP001519332">
    <property type="component" value="Unassembled WGS sequence"/>
</dbReference>
<name>A0ABS4T8S8_9PSEU</name>
<gene>
    <name evidence="1" type="ORF">JOF56_001197</name>
</gene>
<dbReference type="RefSeq" id="WP_209635284.1">
    <property type="nucleotide sequence ID" value="NZ_JAGINW010000001.1"/>
</dbReference>
<sequence length="74" mass="8395">MRHFLRFHPRGATTAQCLDYYQGYAKALAEASTQHLTQPVDWRCHEELRDCIARCVLAYQEKLQAEAAGGQLAS</sequence>
<evidence type="ECO:0000313" key="1">
    <source>
        <dbReference type="EMBL" id="MBP2320812.1"/>
    </source>
</evidence>
<dbReference type="EMBL" id="JAGINW010000001">
    <property type="protein sequence ID" value="MBP2320812.1"/>
    <property type="molecule type" value="Genomic_DNA"/>
</dbReference>
<proteinExistence type="predicted"/>
<keyword evidence="2" id="KW-1185">Reference proteome</keyword>
<accession>A0ABS4T8S8</accession>
<reference evidence="1 2" key="1">
    <citation type="submission" date="2021-03" db="EMBL/GenBank/DDBJ databases">
        <title>Sequencing the genomes of 1000 actinobacteria strains.</title>
        <authorList>
            <person name="Klenk H.-P."/>
        </authorList>
    </citation>
    <scope>NUCLEOTIDE SEQUENCE [LARGE SCALE GENOMIC DNA]</scope>
    <source>
        <strain evidence="1 2">DSM 46670</strain>
    </source>
</reference>
<protein>
    <submittedName>
        <fullName evidence="1">Uncharacterized protein</fullName>
    </submittedName>
</protein>